<accession>A0AA39FH18</accession>
<reference evidence="1" key="1">
    <citation type="journal article" date="2023" name="bioRxiv">
        <title>Scaffold-level genome assemblies of two parasitoid biocontrol wasps reveal the parthenogenesis mechanism and an associated novel virus.</title>
        <authorList>
            <person name="Inwood S."/>
            <person name="Skelly J."/>
            <person name="Guhlin J."/>
            <person name="Harrop T."/>
            <person name="Goldson S."/>
            <person name="Dearden P."/>
        </authorList>
    </citation>
    <scope>NUCLEOTIDE SEQUENCE</scope>
    <source>
        <strain evidence="1">Irish</strain>
        <tissue evidence="1">Whole body</tissue>
    </source>
</reference>
<gene>
    <name evidence="1" type="ORF">PV328_012043</name>
</gene>
<dbReference type="Proteomes" id="UP001168990">
    <property type="component" value="Unassembled WGS sequence"/>
</dbReference>
<proteinExistence type="predicted"/>
<organism evidence="1 2">
    <name type="scientific">Microctonus aethiopoides</name>
    <dbReference type="NCBI Taxonomy" id="144406"/>
    <lineage>
        <taxon>Eukaryota</taxon>
        <taxon>Metazoa</taxon>
        <taxon>Ecdysozoa</taxon>
        <taxon>Arthropoda</taxon>
        <taxon>Hexapoda</taxon>
        <taxon>Insecta</taxon>
        <taxon>Pterygota</taxon>
        <taxon>Neoptera</taxon>
        <taxon>Endopterygota</taxon>
        <taxon>Hymenoptera</taxon>
        <taxon>Apocrita</taxon>
        <taxon>Ichneumonoidea</taxon>
        <taxon>Braconidae</taxon>
        <taxon>Euphorinae</taxon>
        <taxon>Microctonus</taxon>
    </lineage>
</organism>
<evidence type="ECO:0000313" key="1">
    <source>
        <dbReference type="EMBL" id="KAK0169439.1"/>
    </source>
</evidence>
<comment type="caution">
    <text evidence="1">The sequence shown here is derived from an EMBL/GenBank/DDBJ whole genome shotgun (WGS) entry which is preliminary data.</text>
</comment>
<protein>
    <submittedName>
        <fullName evidence="1">Uncharacterized protein</fullName>
    </submittedName>
</protein>
<sequence length="107" mass="12430">VSDLFRIKNFDSGSPESGSFEKVPNGLKMEIFVPFRTFSELLFNIVNACAVGWMSEHSDLFRNKNFDSEKYSPDFSGLRKNKTKYMGLRYHQIALRLLEEFMGYEAI</sequence>
<reference evidence="1" key="2">
    <citation type="submission" date="2023-03" db="EMBL/GenBank/DDBJ databases">
        <authorList>
            <person name="Inwood S.N."/>
            <person name="Skelly J.G."/>
            <person name="Guhlin J."/>
            <person name="Harrop T.W.R."/>
            <person name="Goldson S.G."/>
            <person name="Dearden P.K."/>
        </authorList>
    </citation>
    <scope>NUCLEOTIDE SEQUENCE</scope>
    <source>
        <strain evidence="1">Irish</strain>
        <tissue evidence="1">Whole body</tissue>
    </source>
</reference>
<feature type="non-terminal residue" evidence="1">
    <location>
        <position position="1"/>
    </location>
</feature>
<evidence type="ECO:0000313" key="2">
    <source>
        <dbReference type="Proteomes" id="UP001168990"/>
    </source>
</evidence>
<dbReference type="EMBL" id="JAQQBS010000375">
    <property type="protein sequence ID" value="KAK0169439.1"/>
    <property type="molecule type" value="Genomic_DNA"/>
</dbReference>
<keyword evidence="2" id="KW-1185">Reference proteome</keyword>
<name>A0AA39FH18_9HYME</name>
<dbReference type="AlphaFoldDB" id="A0AA39FH18"/>